<feature type="region of interest" description="Disordered" evidence="1">
    <location>
        <begin position="552"/>
        <end position="707"/>
    </location>
</feature>
<feature type="transmembrane region" description="Helical" evidence="2">
    <location>
        <begin position="709"/>
        <end position="729"/>
    </location>
</feature>
<evidence type="ECO:0000256" key="1">
    <source>
        <dbReference type="SAM" id="MobiDB-lite"/>
    </source>
</evidence>
<feature type="compositionally biased region" description="Low complexity" evidence="1">
    <location>
        <begin position="649"/>
        <end position="675"/>
    </location>
</feature>
<evidence type="ECO:0000313" key="4">
    <source>
        <dbReference type="Proteomes" id="UP000660801"/>
    </source>
</evidence>
<feature type="compositionally biased region" description="Low complexity" evidence="1">
    <location>
        <begin position="590"/>
        <end position="617"/>
    </location>
</feature>
<dbReference type="Proteomes" id="UP000660801">
    <property type="component" value="Unassembled WGS sequence"/>
</dbReference>
<keyword evidence="2" id="KW-0812">Transmembrane</keyword>
<protein>
    <submittedName>
        <fullName evidence="3">Uncharacterized protein</fullName>
    </submittedName>
</protein>
<name>A0A917A7M6_9STRE</name>
<accession>A0A917A7M6</accession>
<proteinExistence type="predicted"/>
<evidence type="ECO:0000256" key="2">
    <source>
        <dbReference type="SAM" id="Phobius"/>
    </source>
</evidence>
<dbReference type="AlphaFoldDB" id="A0A917A7M6"/>
<keyword evidence="2" id="KW-1133">Transmembrane helix</keyword>
<reference evidence="3" key="1">
    <citation type="journal article" date="2014" name="Int. J. Syst. Evol. Microbiol.">
        <title>Complete genome sequence of Corynebacterium casei LMG S-19264T (=DSM 44701T), isolated from a smear-ripened cheese.</title>
        <authorList>
            <consortium name="US DOE Joint Genome Institute (JGI-PGF)"/>
            <person name="Walter F."/>
            <person name="Albersmeier A."/>
            <person name="Kalinowski J."/>
            <person name="Ruckert C."/>
        </authorList>
    </citation>
    <scope>NUCLEOTIDE SEQUENCE</scope>
    <source>
        <strain evidence="3">CGMCC 1.15533</strain>
    </source>
</reference>
<feature type="compositionally biased region" description="Low complexity" evidence="1">
    <location>
        <begin position="552"/>
        <end position="581"/>
    </location>
</feature>
<feature type="compositionally biased region" description="Polar residues" evidence="1">
    <location>
        <begin position="690"/>
        <end position="707"/>
    </location>
</feature>
<dbReference type="EMBL" id="BMJN01000013">
    <property type="protein sequence ID" value="GGE30764.1"/>
    <property type="molecule type" value="Genomic_DNA"/>
</dbReference>
<comment type="caution">
    <text evidence="3">The sequence shown here is derived from an EMBL/GenBank/DDBJ whole genome shotgun (WGS) entry which is preliminary data.</text>
</comment>
<gene>
    <name evidence="3" type="ORF">GCM10011510_10050</name>
</gene>
<keyword evidence="4" id="KW-1185">Reference proteome</keyword>
<dbReference type="OrthoDB" id="9830250at2"/>
<sequence>MKYTKFSIRTLAVGVVSIGLGTATVGQNLSHHVPVVAYADEETDNSSVSTEEQEHQASIQEVEAKRDEVVAAILKLKNNDLSEDQIKKILSSEIYQLDSLDTYISQEKDELVRKLSTVQFKYELIDKVLTEWNAFYASKGIEHKLGFSDLGRLSVFNSSPKSDIRYGYPTVNNIIEPSVGYEFRSLINSYASRDENEMIRDQQLAFHDLRNLEKSYDDLKEAREKYNEVVTYFNAQPEETRKEQFIDFADGMLRFAWGSIQYTSVDREDVLRKLTLLENRIKGKIADEKAIAQAVKEVNGKKSTIAAAVQKLENINISGEISDLFVNENGYTSYDDFTIAGLSQAFQTFEELEATKQKKIQQWEHLLKQMTVINDILIQANQFEEKQGGEKHSYTISLITGPAGSKPITKSPSVSASRPSSEEFFASKEKVRSVDLPYKFYNALDEIRYTGDSKVIEEKRDAALSLLSLAEKKYDAMTKAVSAYNQLIDKINALPKDKRHQTWVDLIDQKEPYLSVLDALRFGDEETEEGIESRKENLLAIFKKFDQETFASTAPSTESSTSSSENATKPSSDSTVSSSSDASDKEPTLTSSSSATAESISSATESTSSSSEEAASSLGDMNSSSENATNPSSDSTVSSSSDASDKEPTTTSSSSATAESIPSVTESTSSSSEETASSHRIVREEKTKISDASGSISKNRNQKQLPKTGTMPTIISILGALPVFVAAYLSRKKVN</sequence>
<dbReference type="RefSeq" id="WP_068990035.1">
    <property type="nucleotide sequence ID" value="NZ_BMJN01000013.1"/>
</dbReference>
<organism evidence="3 4">
    <name type="scientific">Streptococcus himalayensis</name>
    <dbReference type="NCBI Taxonomy" id="1888195"/>
    <lineage>
        <taxon>Bacteria</taxon>
        <taxon>Bacillati</taxon>
        <taxon>Bacillota</taxon>
        <taxon>Bacilli</taxon>
        <taxon>Lactobacillales</taxon>
        <taxon>Streptococcaceae</taxon>
        <taxon>Streptococcus</taxon>
    </lineage>
</organism>
<feature type="compositionally biased region" description="Polar residues" evidence="1">
    <location>
        <begin position="619"/>
        <end position="631"/>
    </location>
</feature>
<keyword evidence="2" id="KW-0472">Membrane</keyword>
<feature type="compositionally biased region" description="Low complexity" evidence="1">
    <location>
        <begin position="632"/>
        <end position="642"/>
    </location>
</feature>
<evidence type="ECO:0000313" key="3">
    <source>
        <dbReference type="EMBL" id="GGE30764.1"/>
    </source>
</evidence>
<reference evidence="3" key="2">
    <citation type="submission" date="2020-09" db="EMBL/GenBank/DDBJ databases">
        <authorList>
            <person name="Sun Q."/>
            <person name="Zhou Y."/>
        </authorList>
    </citation>
    <scope>NUCLEOTIDE SEQUENCE</scope>
    <source>
        <strain evidence="3">CGMCC 1.15533</strain>
    </source>
</reference>